<gene>
    <name evidence="2" type="ORF">S01H1_11927</name>
</gene>
<sequence>RPEFALVLKDKEESLSWESKWNIAYDITVALKFLHKKEVVHRDLKTDNVLLYKKDDVVHAKVADFGLSKMQTGVEQSTTMTVGTCRYMAPEMVLGVVGYGVGKFPMKPVDIYALGMTFVALVTGEEPYPETQNVMSIPSKVGSGELYQELDERRCPFLFFKLTNHCRAIKQEDRPTAGEVVNELSGMKRQVVEFK</sequence>
<reference evidence="2" key="1">
    <citation type="journal article" date="2014" name="Front. Microbiol.">
        <title>High frequency of phylogenetically diverse reductive dehalogenase-homologous genes in deep subseafloor sedimentary metagenomes.</title>
        <authorList>
            <person name="Kawai M."/>
            <person name="Futagami T."/>
            <person name="Toyoda A."/>
            <person name="Takaki Y."/>
            <person name="Nishi S."/>
            <person name="Hori S."/>
            <person name="Arai W."/>
            <person name="Tsubouchi T."/>
            <person name="Morono Y."/>
            <person name="Uchiyama I."/>
            <person name="Ito T."/>
            <person name="Fujiyama A."/>
            <person name="Inagaki F."/>
            <person name="Takami H."/>
        </authorList>
    </citation>
    <scope>NUCLEOTIDE SEQUENCE</scope>
    <source>
        <strain evidence="2">Expedition CK06-06</strain>
    </source>
</reference>
<organism evidence="2">
    <name type="scientific">marine sediment metagenome</name>
    <dbReference type="NCBI Taxonomy" id="412755"/>
    <lineage>
        <taxon>unclassified sequences</taxon>
        <taxon>metagenomes</taxon>
        <taxon>ecological metagenomes</taxon>
    </lineage>
</organism>
<dbReference type="SUPFAM" id="SSF56112">
    <property type="entry name" value="Protein kinase-like (PK-like)"/>
    <property type="match status" value="1"/>
</dbReference>
<dbReference type="GO" id="GO:0004674">
    <property type="term" value="F:protein serine/threonine kinase activity"/>
    <property type="evidence" value="ECO:0007669"/>
    <property type="project" value="TreeGrafter"/>
</dbReference>
<dbReference type="Gene3D" id="1.10.510.10">
    <property type="entry name" value="Transferase(Phosphotransferase) domain 1"/>
    <property type="match status" value="1"/>
</dbReference>
<dbReference type="InterPro" id="IPR008271">
    <property type="entry name" value="Ser/Thr_kinase_AS"/>
</dbReference>
<feature type="domain" description="Protein kinase" evidence="1">
    <location>
        <begin position="1"/>
        <end position="192"/>
    </location>
</feature>
<dbReference type="InterPro" id="IPR011009">
    <property type="entry name" value="Kinase-like_dom_sf"/>
</dbReference>
<evidence type="ECO:0000259" key="1">
    <source>
        <dbReference type="PROSITE" id="PS50011"/>
    </source>
</evidence>
<dbReference type="GO" id="GO:0005524">
    <property type="term" value="F:ATP binding"/>
    <property type="evidence" value="ECO:0007669"/>
    <property type="project" value="InterPro"/>
</dbReference>
<dbReference type="AlphaFoldDB" id="X0SQ48"/>
<proteinExistence type="predicted"/>
<dbReference type="PANTHER" id="PTHR44329">
    <property type="entry name" value="SERINE/THREONINE-PROTEIN KINASE TNNI3K-RELATED"/>
    <property type="match status" value="1"/>
</dbReference>
<dbReference type="PANTHER" id="PTHR44329:SF214">
    <property type="entry name" value="PROTEIN KINASE DOMAIN-CONTAINING PROTEIN"/>
    <property type="match status" value="1"/>
</dbReference>
<dbReference type="PROSITE" id="PS00108">
    <property type="entry name" value="PROTEIN_KINASE_ST"/>
    <property type="match status" value="1"/>
</dbReference>
<dbReference type="Pfam" id="PF00069">
    <property type="entry name" value="Pkinase"/>
    <property type="match status" value="1"/>
</dbReference>
<comment type="caution">
    <text evidence="2">The sequence shown here is derived from an EMBL/GenBank/DDBJ whole genome shotgun (WGS) entry which is preliminary data.</text>
</comment>
<name>X0SQ48_9ZZZZ</name>
<feature type="non-terminal residue" evidence="2">
    <location>
        <position position="1"/>
    </location>
</feature>
<evidence type="ECO:0000313" key="2">
    <source>
        <dbReference type="EMBL" id="GAF83209.1"/>
    </source>
</evidence>
<dbReference type="PROSITE" id="PS50011">
    <property type="entry name" value="PROTEIN_KINASE_DOM"/>
    <property type="match status" value="1"/>
</dbReference>
<dbReference type="InterPro" id="IPR000719">
    <property type="entry name" value="Prot_kinase_dom"/>
</dbReference>
<dbReference type="EMBL" id="BARS01006099">
    <property type="protein sequence ID" value="GAF83209.1"/>
    <property type="molecule type" value="Genomic_DNA"/>
</dbReference>
<dbReference type="SMART" id="SM00220">
    <property type="entry name" value="S_TKc"/>
    <property type="match status" value="1"/>
</dbReference>
<accession>X0SQ48</accession>
<protein>
    <recommendedName>
        <fullName evidence="1">Protein kinase domain-containing protein</fullName>
    </recommendedName>
</protein>
<dbReference type="InterPro" id="IPR051681">
    <property type="entry name" value="Ser/Thr_Kinases-Pseudokinases"/>
</dbReference>